<dbReference type="InterPro" id="IPR036390">
    <property type="entry name" value="WH_DNA-bd_sf"/>
</dbReference>
<dbReference type="Pfam" id="PF00126">
    <property type="entry name" value="HTH_1"/>
    <property type="match status" value="1"/>
</dbReference>
<dbReference type="EMBL" id="MSCT01000014">
    <property type="protein sequence ID" value="OLF53394.1"/>
    <property type="molecule type" value="Genomic_DNA"/>
</dbReference>
<dbReference type="Gene3D" id="3.40.190.290">
    <property type="match status" value="1"/>
</dbReference>
<dbReference type="InterPro" id="IPR036388">
    <property type="entry name" value="WH-like_DNA-bd_sf"/>
</dbReference>
<keyword evidence="3" id="KW-0238">DNA-binding</keyword>
<dbReference type="RefSeq" id="WP_075120224.1">
    <property type="nucleotide sequence ID" value="NZ_MSCT01000014.1"/>
</dbReference>
<dbReference type="AlphaFoldDB" id="A0A1Q8ENM0"/>
<reference evidence="6 7" key="1">
    <citation type="submission" date="2016-12" db="EMBL/GenBank/DDBJ databases">
        <authorList>
            <person name="Song W.-J."/>
            <person name="Kurnit D.M."/>
        </authorList>
    </citation>
    <scope>NUCLEOTIDE SEQUENCE [LARGE SCALE GENOMIC DNA]</scope>
    <source>
        <strain evidence="6 7">PCL1601</strain>
    </source>
</reference>
<dbReference type="Gene3D" id="1.10.10.10">
    <property type="entry name" value="Winged helix-like DNA-binding domain superfamily/Winged helix DNA-binding domain"/>
    <property type="match status" value="1"/>
</dbReference>
<name>A0A1Q8ENM0_9PSED</name>
<dbReference type="InterPro" id="IPR058163">
    <property type="entry name" value="LysR-type_TF_proteobact-type"/>
</dbReference>
<gene>
    <name evidence="6" type="ORF">BTN82_16650</name>
</gene>
<dbReference type="InterPro" id="IPR000847">
    <property type="entry name" value="LysR_HTH_N"/>
</dbReference>
<dbReference type="GO" id="GO:0006351">
    <property type="term" value="P:DNA-templated transcription"/>
    <property type="evidence" value="ECO:0007669"/>
    <property type="project" value="TreeGrafter"/>
</dbReference>
<dbReference type="Pfam" id="PF03466">
    <property type="entry name" value="LysR_substrate"/>
    <property type="match status" value="1"/>
</dbReference>
<proteinExistence type="inferred from homology"/>
<dbReference type="PANTHER" id="PTHR30537">
    <property type="entry name" value="HTH-TYPE TRANSCRIPTIONAL REGULATOR"/>
    <property type="match status" value="1"/>
</dbReference>
<dbReference type="FunFam" id="1.10.10.10:FF:000001">
    <property type="entry name" value="LysR family transcriptional regulator"/>
    <property type="match status" value="1"/>
</dbReference>
<evidence type="ECO:0000256" key="1">
    <source>
        <dbReference type="ARBA" id="ARBA00009437"/>
    </source>
</evidence>
<dbReference type="CDD" id="cd08474">
    <property type="entry name" value="PBP2_CrgA_like_5"/>
    <property type="match status" value="1"/>
</dbReference>
<evidence type="ECO:0000256" key="3">
    <source>
        <dbReference type="ARBA" id="ARBA00023125"/>
    </source>
</evidence>
<evidence type="ECO:0000259" key="5">
    <source>
        <dbReference type="PROSITE" id="PS50931"/>
    </source>
</evidence>
<dbReference type="PROSITE" id="PS50931">
    <property type="entry name" value="HTH_LYSR"/>
    <property type="match status" value="1"/>
</dbReference>
<sequence length="309" mass="34366">MKKTDLTGLAAFVAIAQERSFRRAAALLGVTPPTLSHTLRELEAQVGIRLLNRTTRNVSPTEAGKHLLAGLTPAFTDIATALESLNTFRDTPRGVVRINAPRTAIQQAIAPRLEELARDYPGITLEIVADEGFVNIVEHGFDAGIRLGEDIQNDMRAVRISPDLRLAIVATPEYFQRHGRPHHPEDLVEHRCIGWRKASSGERYKWKFQKGENVLSVSVEGPLVLDDAYLMRQAALAHVGIAFAFEQDVAGHLASGRLERVLDDWCPPFPGFFLYYPNRRNHSVALTTVINLLRYPGLRAEQAAKQKPT</sequence>
<evidence type="ECO:0000313" key="6">
    <source>
        <dbReference type="EMBL" id="OLF53394.1"/>
    </source>
</evidence>
<organism evidence="6 7">
    <name type="scientific">Pseudomonas chlororaphis</name>
    <dbReference type="NCBI Taxonomy" id="587753"/>
    <lineage>
        <taxon>Bacteria</taxon>
        <taxon>Pseudomonadati</taxon>
        <taxon>Pseudomonadota</taxon>
        <taxon>Gammaproteobacteria</taxon>
        <taxon>Pseudomonadales</taxon>
        <taxon>Pseudomonadaceae</taxon>
        <taxon>Pseudomonas</taxon>
    </lineage>
</organism>
<dbReference type="Proteomes" id="UP000185578">
    <property type="component" value="Unassembled WGS sequence"/>
</dbReference>
<comment type="caution">
    <text evidence="6">The sequence shown here is derived from an EMBL/GenBank/DDBJ whole genome shotgun (WGS) entry which is preliminary data.</text>
</comment>
<keyword evidence="2" id="KW-0805">Transcription regulation</keyword>
<evidence type="ECO:0000313" key="7">
    <source>
        <dbReference type="Proteomes" id="UP000185578"/>
    </source>
</evidence>
<dbReference type="PANTHER" id="PTHR30537:SF1">
    <property type="entry name" value="HTH-TYPE TRANSCRIPTIONAL REGULATOR PGRR"/>
    <property type="match status" value="1"/>
</dbReference>
<evidence type="ECO:0000256" key="4">
    <source>
        <dbReference type="ARBA" id="ARBA00023163"/>
    </source>
</evidence>
<dbReference type="SUPFAM" id="SSF46785">
    <property type="entry name" value="Winged helix' DNA-binding domain"/>
    <property type="match status" value="1"/>
</dbReference>
<dbReference type="GO" id="GO:0043565">
    <property type="term" value="F:sequence-specific DNA binding"/>
    <property type="evidence" value="ECO:0007669"/>
    <property type="project" value="TreeGrafter"/>
</dbReference>
<dbReference type="GO" id="GO:0003700">
    <property type="term" value="F:DNA-binding transcription factor activity"/>
    <property type="evidence" value="ECO:0007669"/>
    <property type="project" value="InterPro"/>
</dbReference>
<dbReference type="InterPro" id="IPR005119">
    <property type="entry name" value="LysR_subst-bd"/>
</dbReference>
<keyword evidence="4" id="KW-0804">Transcription</keyword>
<feature type="domain" description="HTH lysR-type" evidence="5">
    <location>
        <begin position="4"/>
        <end position="61"/>
    </location>
</feature>
<evidence type="ECO:0000256" key="2">
    <source>
        <dbReference type="ARBA" id="ARBA00023015"/>
    </source>
</evidence>
<dbReference type="OrthoDB" id="9813056at2"/>
<accession>A0A1Q8ENM0</accession>
<comment type="similarity">
    <text evidence="1">Belongs to the LysR transcriptional regulatory family.</text>
</comment>
<protein>
    <submittedName>
        <fullName evidence="6">LysR family transcriptional regulator</fullName>
    </submittedName>
</protein>
<dbReference type="SUPFAM" id="SSF53850">
    <property type="entry name" value="Periplasmic binding protein-like II"/>
    <property type="match status" value="1"/>
</dbReference>